<dbReference type="PRINTS" id="PR00313">
    <property type="entry name" value="CABNDNGRPT"/>
</dbReference>
<dbReference type="NCBIfam" id="NF033510">
    <property type="entry name" value="Ca_tandemer"/>
    <property type="match status" value="38"/>
</dbReference>
<dbReference type="SUPFAM" id="SSF51120">
    <property type="entry name" value="beta-Roll"/>
    <property type="match status" value="1"/>
</dbReference>
<dbReference type="EMBL" id="JBIXLB010000002">
    <property type="protein sequence ID" value="MFJ5512224.1"/>
    <property type="molecule type" value="Genomic_DNA"/>
</dbReference>
<feature type="domain" description="VWFA" evidence="3">
    <location>
        <begin position="4676"/>
        <end position="4869"/>
    </location>
</feature>
<evidence type="ECO:0000313" key="4">
    <source>
        <dbReference type="EMBL" id="MFJ5512224.1"/>
    </source>
</evidence>
<dbReference type="Proteomes" id="UP001617702">
    <property type="component" value="Unassembled WGS sequence"/>
</dbReference>
<dbReference type="SMART" id="SM00327">
    <property type="entry name" value="VWA"/>
    <property type="match status" value="1"/>
</dbReference>
<dbReference type="InterPro" id="IPR002035">
    <property type="entry name" value="VWF_A"/>
</dbReference>
<evidence type="ECO:0000256" key="2">
    <source>
        <dbReference type="ARBA" id="ARBA00023145"/>
    </source>
</evidence>
<dbReference type="InterPro" id="IPR011049">
    <property type="entry name" value="Serralysin-like_metalloprot_C"/>
</dbReference>
<dbReference type="InterPro" id="IPR013783">
    <property type="entry name" value="Ig-like_fold"/>
</dbReference>
<evidence type="ECO:0000313" key="5">
    <source>
        <dbReference type="Proteomes" id="UP001617702"/>
    </source>
</evidence>
<dbReference type="CDD" id="cd00198">
    <property type="entry name" value="vWFA"/>
    <property type="match status" value="1"/>
</dbReference>
<dbReference type="SUPFAM" id="SSF53300">
    <property type="entry name" value="vWA-like"/>
    <property type="match status" value="1"/>
</dbReference>
<dbReference type="PROSITE" id="PS00330">
    <property type="entry name" value="HEMOLYSIN_CALCIUM"/>
    <property type="match status" value="3"/>
</dbReference>
<dbReference type="InterPro" id="IPR001343">
    <property type="entry name" value="Hemolysn_Ca-bd"/>
</dbReference>
<organism evidence="4 5">
    <name type="scientific">Pectobacterium jejuense</name>
    <dbReference type="NCBI Taxonomy" id="2974022"/>
    <lineage>
        <taxon>Bacteria</taxon>
        <taxon>Pseudomonadati</taxon>
        <taxon>Pseudomonadota</taxon>
        <taxon>Gammaproteobacteria</taxon>
        <taxon>Enterobacterales</taxon>
        <taxon>Pectobacteriaceae</taxon>
        <taxon>Pectobacterium</taxon>
    </lineage>
</organism>
<name>A0ABW8GTT6_9GAMM</name>
<sequence>MNGVIGVIKFVIGQVFIVALDGSQRLLVAGDRVYSGEEVVTGANGAVSITLPDGKTLDLGRDSRWSDVSNASSQSNADVADDVAAIQDAIAQGADPTQVLEATAAGNDDTGEAGDGGGGHFNPAVVLNLTAEVVTTPIGYDTAGSSFTDRASSVLDGVDSSTTLLAAATDTTDTTPPSVTIVINSDGTVSFVFTTPPVGFDLSDITVTNGSVTNLVQDPNDPTRWTATLTPATNFEGEVRLSIPDGSYTNAAGIPGTGGSEAITVDTLPPVASISIDNITSDNVINASESGQTIAVTGQVGNEVKAGDAITVTVGTETYQTTVNTDGKTWSVNVPGSVLAANGDISATVTTRDTAGNVTMANTSHAYGVDTVAPVASISIDNVTSDNVINATESGQTIAVTGQVGNEVKAGDAVTVTVGTETYQTTVNTDGKTWSVNVPGSVLAANGDISASVTTRDTAGNVTTANTSHAYGVDTVVPVASISIDNVTSDNVINATESGQTIAVTGQVGNEVKAGDAVTVTVGTETYQTTVNTDGKTWSVNVPGSVLAANGDISASVTTRDTAGNVTTANTSHAYGVDTVAPVASIAIDNVTSDNVINASESGQTIAVTGQVGNEVKAGDAITVTVGTETYQTTVNTDGKTWSVNVPGSVLAANGDVSATVTTRDTAGNVTTANTSHAYGVDTVAPVASIAIDNVTSDNVINASESGQTIAVTGQVGNEVKAGDAITVTVGTETYQTTVNTDGKTWSVNVPGSVLAANGDVSATVTTRDTAGNVTTANTSHAYGVDTVAPVASIAIDNVTSDNVINASESGQTIAVTGQVGNEVKAGDAITVTVGTETYQTTVNTDGKTWSVNVPGSVLAANGDVSATVTIRDTAGNITTANTSHAYGVDTVAPTASISIDNVTSDNVINASESGQTIAVTGQVGNEVKAGDAVTVKVGTETYQTTVNTDGKTWSVNVPGSVLAANGDISATVTTRDTAGNVTTANTSHTYGVDTVAPVASISIDNVTSDNVINASESGQTIAVTGQVGNEVKAGDAITVTVGTETYQTTVNADGKTWSVNVPGSVLAANGDVSATVTTRDTAGNATTANTSHAYGVDTVAPTASITIDNVTSDNVINATESGQTIAVTGQVGNEVKAGDAVTVTVGTETYQTTVNADGKTWSVNVPGSVLAANGDVSATVTTRDTAGNATTANTSHAYGVDTVAPVASISIDNVTSDNVINATESGQTIAVTGQVGNEVKAGDAITVTVGTETYQTTVNTDGKTWSVNVPGSVLAANGDVSATVTTRDPAGNITTANTSHTYGVDTVAPVASISIGNVTSDNVINATESGQTIAVTGQVGNEVKAGDAVTVKVGTETYQTTVNTDGKTWSVNVPGSVLAANSDVSATVTTRDTAGNITTANTSHAYGVDTVAPVASISIDNVTSDNVINATESGQTIAVTGKVGNEVKAGDAVTVKVGTETYQTTVNTDGKTWSVNVPGSILAANGDVSATVTTRDTAGNVTTANTNHAYGVDTVAPVASISIDDVTSDNVINAAESGQTIAVTGKVDNDVKAGDAVMVKVGTETYQTTVNTDGKTWSVNVPGSVLAANGDVSATVTTRDAAGNVTTANANHAYGVDTVAPTASITIDDVTSDNVINAAESGQTIAVTGKVDNDVKAGDAVTVKVGTETYQTTVNTDGKTWSVNVPGSVLAANGDVSATVTTRDTAGNVTTADTTHAYGVDTVAPTASITIDNVTSDNVINASESGQTITVTGQVGNEVKAGDAVTVKVGTETYQTTVNTDGKTWSVNVPGSVLAANGDISASVTTRDTAGNVTTANTIHAYGVDTVAPTASIAIDDVTSDNVINAAESGQTIAVTGKVDNDVKAGDAITITVGTETYQTTVNTDGKTWSVNVPGSVLAANGDVSATVTTRDTAGNVTTANTIHAYGVDTVAPVASISIDNVTSDNVINATESGQTIAVTGKVGNEVKAGDAVTVKVGTETYQTTVNTDGKTWSVNVPGSVLATNGDVSATVTTRDTAGNVTTANTSHTYGVDTVAPVASIAIDNITSDNVINATESGQTIAVTGQVGNEVKAGDAITVTVGTETYQTTVNSDGKTWSVNVPGSVLAANGDVSATVTTRDTAGNVTTANTSHTYGVDTVAPIASISIDNVTSDNVINASESGQTIAVTGQVGNEVKAGDAITVTVGTETYQTTVNTDGKTWNVNVPGSVLAANGDISATVTTRDTAGNVTTANTSHAYGVDTVAPTASISIDNITSDNVINATESGQTIAVTGKVGNEVKAGDAVTVKVGTETYQTTVNTDGKTWSVNVPGSVLAANGDVSASVTTRDNAGNATTANTSHAYGVDTVAPVASIAIDNITSDNVINATESGQTIAVTGQVGNEVKAGDAVTVKVGTETYQTTVNTDGKTWSVNVPGSVLAANGDVSATVTTRDTAGNFTTANTSHAYGVDTVAPVASISIDNVTSDNVINATESGQTIAVTGEVGNEVKAGDAVTVKVGTETYQTTVNTDGKTWSVNVPGAVLAANGDVSASVSTRDTAGNATTANTSHTYGVDTVAPVASISIDNVTSDNVINASESGQTIAVTGKVDNDVKAGDAVTVTVGTETYQTTVNADGKTWSVNVPGSVLATNSDVSATVTTRDAAGNVTTANTSHAYGVDTVAPVASIAIDNVTSDNVINASESGQTIAVTGQVGNEVKAGDAVTVKVGTETYQTTVNTDGKTWSVNVPGSVLAANGDVSATVTTRDTAGNVTTANTSHTYGVDTVAPVASIAIDNVTSDNVINATESGQTIAVTGQVGNEVKAGDAITVTVGTETYQTTVNTDGKTWSVNVPGAVLAAYGDVSASVTTRDTAGNATTANTSHTYGVDTVAPVASISIDNVTSDNVINATESGQTIAVTGQVGNEVKAGDAVTVKVGTDTYQTTVNTDGKTWSVNVPGSILAANGDVSATVTTRDTAGNATTANTSHTYGVDTVAPVASIAIDNVTSDNVINAAESGQTIAVTGQVGNEVKAGDAITVKVGTETYQTTVNADGKTWSVNVPGSVLAANGDVSATVTTRDPAGNVTTANTSHAYGVDTVAPVASITIDNITSDNVINATESGQTIAVTGQVGNEVKAGDAVTVKVGTETYQTTVNTDGKTWSVNVPGSVLAANGDVSATVTTRDPAGNVTTANTNHTYGVDTVAPTASIAIDNVTSDNVINATESGQTIAVTGKVGNEVKAGDAVTVKVGTETYQTTVNTDGKTWSVNVPGSVLAANGDVSATVTTRDTAGNATTANTSHAYGVDTVAPVASISIDNVTSDNVINATESGQTIAVTGKVDNDVKAGDAVTVKVGTETYQTTVNTDGKTWSVNVPGSVLAANGDISATVTTRDTAGNVTTVNTSHTYGVDTVAPVASIAIDNVTSDNVINAAESGQTIAVTGQVGNEVKAGDAVTVTVGTETYQTTVNTDGKTWSVNVPGAVLADNGDISATVTTRDTAGNVTTANTSHAYGVDSVAPVASISIDNVTSDNVINASESGQTIAVTGKVDNDVKAGDAVTVKVGTETYQTTVNTDGKTWSVNVPGSVLAANGDVSATVTTRDVAGNVTTANTSHTYGVDTVAPIASISIDNVTSDNVINTTESGQTISITGQVGNEVKAGDAVTVKVGTETYQTTVNTDGKTWIVNVPGAVLAANGDISASVTTRDTAGNATTANTSHAYGVDTVAPVASIAIDNVTSDNVINATESGQTIAVTGKVDNDVQAGDAVTVKVGTETYQTTVNTDGKTWSVNVPGSVLAANGDVSATVTTRDTAGNVTTANASHTYGVDTVAPVASISIDNVTSDNVINASESGQTIAVTGQVGNEVKAGDAVIVKVGTETYQTTVNTDGTTWSVNVPGSVLAANGDVSATVTTRDTAGNVTTANTSHAYGVDTVAPTASISIDNVTSDNVINASESGQTITVTGQVGNEVKAGDAITVKVGTETYQTTVNTDGKTWSVNVPGSVLAANGDVSATVTTRDTAGNVTTANTSHTYGVDTVAPVASISIDNVTSDNVINANESRQTISVTGKVGNEVRAGDAVTVKVGTETYQTTVNTDGKTWSVNVPGSVLAANSDISASVTTRDAAGNATTANTHHAYSVDTTAPEIDITNFAGNDGYVSQSESKNTLVSGTSNEKKVDLVFTDVNGKSVTLHDVPVTNGKWQTNVDLSSLAEGKITAGATATDAAGNQAHDNSQAIMDVTPPAAHNNTVSGTEDTPLHIGWSDLGVSTDTTSIVISSLPPAAAGTLYFNDNGSWKAVTAGQTFTAGNIDLRFTPASNVSGTALGDIGYRPVDVAGNTGDKAALHIGITPVADAPVVSLSITSGATTPTSSEIIKVNGGSANGGFDVQNGKIVAVGNGVRVWLTEGDPVPTVVGNGKVAYYSQGNTSGDGSYSDIFVVHSNSGYFYRQSDWPADRKDHRDLDSFNGNRTNNGSSAHSDYVFVMKETGYTYNATYSTNNNQDTSVNTLDGLKVNYTDGSGKSGSFTSQVSNNIEGVIYSDGTTYTPGTNSATVEKVPGQAGTQTHTLDVSAALTDRDGSETLSGITLTGIPKGTVLTDHINNVKYTVGDDGSYLIKNANNAQTLAGKITLEVPVDAGKFNVVAQATSTEIANHDTATGYSAGGVEQYGMSIGTIGDDNMSGTHSHDVMVADVSGLQIIEGKNYNIAFMVDSSGSMSSTDIENTRTSLSNVFKSLINSASGVNSGTVNVFLADFDTQVGKTISVNLNDASALNKLTAVLNSMVGGSEKGGGTNYEDVFKTTANWFQSDVVKKNVGNNLTYFITDGEPTFYQKNEADVVKVSDWNQTLNIDSFAYKPGQSYSMDVRGAVREVIDSKGNVYQYAWSDNSNKVVGTVIGQVHAQGDGTYEISSLGGVGNNSSYWAQDYRGNWYWVDNSGNRDVSNTNATQAFSLLKKQSAIEAIGIGADLNGDTLKRYDTDGVVQDHIDPANLNKAILGSSESIHAGNDQLNGGLGNDILFGDVVSFPNIDGNGITALQNYIGKQLGMQTGVPTAKEMHGYITTHSAEFDLSSSKDGNDILNGGAGNDILFGQGGNDTLYGGAGNDLLYGGNGDDILIGGAGGDTLIGGAGADVFKWQAGDIGNDVIKDFNAKEGDRIDLSDLVGELEEGTDISRYIRITDNHGSPTIEVSTAGNFTADKGGTVAVSITLEHYNGALPSLESLVSKPEPSS</sequence>
<protein>
    <submittedName>
        <fullName evidence="4">Ig-like domain-containing protein</fullName>
    </submittedName>
</protein>
<dbReference type="Pfam" id="PF13519">
    <property type="entry name" value="VWA_2"/>
    <property type="match status" value="1"/>
</dbReference>
<dbReference type="InterPro" id="IPR018511">
    <property type="entry name" value="Hemolysin-typ_Ca-bd_CS"/>
</dbReference>
<dbReference type="Gene3D" id="2.60.40.10">
    <property type="entry name" value="Immunoglobulins"/>
    <property type="match status" value="38"/>
</dbReference>
<dbReference type="PROSITE" id="PS50234">
    <property type="entry name" value="VWFA"/>
    <property type="match status" value="1"/>
</dbReference>
<keyword evidence="1" id="KW-0106">Calcium</keyword>
<reference evidence="4 5" key="1">
    <citation type="submission" date="2024-10" db="EMBL/GenBank/DDBJ databases">
        <authorList>
            <person name="Lu C.-H."/>
        </authorList>
    </citation>
    <scope>NUCLEOTIDE SEQUENCE [LARGE SCALE GENOMIC DNA]</scope>
    <source>
        <strain evidence="4 5">22LXZD03-01</strain>
    </source>
</reference>
<dbReference type="NCBIfam" id="TIGR03661">
    <property type="entry name" value="T1SS_VCA0849"/>
    <property type="match status" value="1"/>
</dbReference>
<dbReference type="NCBIfam" id="NF012196">
    <property type="entry name" value="Ig_like_ice"/>
    <property type="match status" value="37"/>
</dbReference>
<dbReference type="InterPro" id="IPR049826">
    <property type="entry name" value="Ig-like_ice"/>
</dbReference>
<dbReference type="Pfam" id="PF00353">
    <property type="entry name" value="HemolysinCabind"/>
    <property type="match status" value="3"/>
</dbReference>
<evidence type="ECO:0000259" key="3">
    <source>
        <dbReference type="PROSITE" id="PS50234"/>
    </source>
</evidence>
<dbReference type="InterPro" id="IPR036465">
    <property type="entry name" value="vWFA_dom_sf"/>
</dbReference>
<dbReference type="InterPro" id="IPR019960">
    <property type="entry name" value="T1SS_VCA0849"/>
</dbReference>
<proteinExistence type="predicted"/>
<keyword evidence="2" id="KW-0865">Zymogen</keyword>
<dbReference type="RefSeq" id="WP_400353205.1">
    <property type="nucleotide sequence ID" value="NZ_JBIXLA010000002.1"/>
</dbReference>
<evidence type="ECO:0000256" key="1">
    <source>
        <dbReference type="ARBA" id="ARBA00022837"/>
    </source>
</evidence>
<comment type="caution">
    <text evidence="4">The sequence shown here is derived from an EMBL/GenBank/DDBJ whole genome shotgun (WGS) entry which is preliminary data.</text>
</comment>
<accession>A0ABW8GTT6</accession>
<keyword evidence="5" id="KW-1185">Reference proteome</keyword>
<gene>
    <name evidence="4" type="ORF">ACIPUH_05405</name>
</gene>